<dbReference type="AlphaFoldDB" id="A0A7X0D490"/>
<proteinExistence type="predicted"/>
<evidence type="ECO:0008006" key="4">
    <source>
        <dbReference type="Google" id="ProtNLM"/>
    </source>
</evidence>
<accession>A0A7X0D490</accession>
<feature type="region of interest" description="Disordered" evidence="1">
    <location>
        <begin position="1"/>
        <end position="23"/>
    </location>
</feature>
<name>A0A7X0D490_9ACTN</name>
<organism evidence="2 3">
    <name type="scientific">Nocardiopsis mwathae</name>
    <dbReference type="NCBI Taxonomy" id="1472723"/>
    <lineage>
        <taxon>Bacteria</taxon>
        <taxon>Bacillati</taxon>
        <taxon>Actinomycetota</taxon>
        <taxon>Actinomycetes</taxon>
        <taxon>Streptosporangiales</taxon>
        <taxon>Nocardiopsidaceae</taxon>
        <taxon>Nocardiopsis</taxon>
    </lineage>
</organism>
<dbReference type="PANTHER" id="PTHR33361">
    <property type="entry name" value="GLR0591 PROTEIN"/>
    <property type="match status" value="1"/>
</dbReference>
<dbReference type="EMBL" id="JACHDS010000001">
    <property type="protein sequence ID" value="MBB6171032.1"/>
    <property type="molecule type" value="Genomic_DNA"/>
</dbReference>
<reference evidence="2 3" key="1">
    <citation type="submission" date="2020-08" db="EMBL/GenBank/DDBJ databases">
        <title>Sequencing the genomes of 1000 actinobacteria strains.</title>
        <authorList>
            <person name="Klenk H.-P."/>
        </authorList>
    </citation>
    <scope>NUCLEOTIDE SEQUENCE [LARGE SCALE GENOMIC DNA]</scope>
    <source>
        <strain evidence="2 3">DSM 46659</strain>
    </source>
</reference>
<evidence type="ECO:0000313" key="3">
    <source>
        <dbReference type="Proteomes" id="UP000546642"/>
    </source>
</evidence>
<sequence>MTENDPQGRHEPGADGGTDAGADAMTDRFHDVAERVCDALLAESPEWASDLGDHRHDDRLTDHSADADTRRAGMLGDALGALDEIDDLLLSAADRVDLEMLRDRVSADLWRLTELRPHTWDPLLHLPGDALYGLITRATHPAEERVASLCARLDAVPDFLATARTRLAGGPGMPRVHVETAIAQAEGIVTLLGGEVDTLLEHAPALRPRVDAARGGAVAALRDHLDWLRSRLDGATADPRLGERTFAAQLWYTLDSEISQDALLTRAESDLLATEEAIAEAAAEYDGTPRYPGQVRDVLDRIATATATTADTIRPLAEEAFEHLLGRMREIDLASVPDHPVKVITMPEARRGVAVAYCDPPGPLSPAEGEPTLIAVAPPPADWSAGRQASFYREYNATLLRNLMVHEGIPGHALQLAHAAGYTGGTRVRRALWSGTFIEGWAVYCEDVLAHHGWAEGAERDNLALRLVQLKMRLRMIINAILDVRTHAFGLTETEAMALLTERGHQEEGEAAGKWRRAQLTSAQLSTYYVGYREVADLARDLRKARPGAGMREIHDAMLAHGSPAPRHLRTLLGV</sequence>
<feature type="compositionally biased region" description="Basic and acidic residues" evidence="1">
    <location>
        <begin position="1"/>
        <end position="13"/>
    </location>
</feature>
<gene>
    <name evidence="2" type="ORF">HNR23_001092</name>
</gene>
<dbReference type="PANTHER" id="PTHR33361:SF15">
    <property type="entry name" value="DUF885 FAMILY LIPOPROTEIN"/>
    <property type="match status" value="1"/>
</dbReference>
<dbReference type="Pfam" id="PF05960">
    <property type="entry name" value="DUF885"/>
    <property type="match status" value="1"/>
</dbReference>
<keyword evidence="3" id="KW-1185">Reference proteome</keyword>
<evidence type="ECO:0000256" key="1">
    <source>
        <dbReference type="SAM" id="MobiDB-lite"/>
    </source>
</evidence>
<dbReference type="Proteomes" id="UP000546642">
    <property type="component" value="Unassembled WGS sequence"/>
</dbReference>
<dbReference type="InterPro" id="IPR010281">
    <property type="entry name" value="DUF885"/>
</dbReference>
<evidence type="ECO:0000313" key="2">
    <source>
        <dbReference type="EMBL" id="MBB6171032.1"/>
    </source>
</evidence>
<protein>
    <recommendedName>
        <fullName evidence="4">DUF885 domain-containing protein</fullName>
    </recommendedName>
</protein>
<comment type="caution">
    <text evidence="2">The sequence shown here is derived from an EMBL/GenBank/DDBJ whole genome shotgun (WGS) entry which is preliminary data.</text>
</comment>